<feature type="domain" description="LamG-like jellyroll fold" evidence="3">
    <location>
        <begin position="309"/>
        <end position="454"/>
    </location>
</feature>
<dbReference type="SUPFAM" id="SSF49899">
    <property type="entry name" value="Concanavalin A-like lectins/glucanases"/>
    <property type="match status" value="2"/>
</dbReference>
<dbReference type="PANTHER" id="PTHR46943">
    <property type="entry name" value="PENTRAXIN-RELATED PROTEIN PTX3"/>
    <property type="match status" value="1"/>
</dbReference>
<keyword evidence="1" id="KW-0732">Signal</keyword>
<dbReference type="GO" id="GO:0006955">
    <property type="term" value="P:immune response"/>
    <property type="evidence" value="ECO:0007669"/>
    <property type="project" value="InterPro"/>
</dbReference>
<dbReference type="PANTHER" id="PTHR46943:SF1">
    <property type="entry name" value="PENTRAXIN-RELATED PROTEIN PTX3"/>
    <property type="match status" value="1"/>
</dbReference>
<evidence type="ECO:0000313" key="5">
    <source>
        <dbReference type="EMBL" id="CAF1671498.1"/>
    </source>
</evidence>
<evidence type="ECO:0000259" key="3">
    <source>
        <dbReference type="SMART" id="SM00560"/>
    </source>
</evidence>
<evidence type="ECO:0000256" key="2">
    <source>
        <dbReference type="ARBA" id="ARBA00023157"/>
    </source>
</evidence>
<comment type="caution">
    <text evidence="4">The sequence shown here is derived from an EMBL/GenBank/DDBJ whole genome shotgun (WGS) entry which is preliminary data.</text>
</comment>
<reference evidence="4" key="1">
    <citation type="submission" date="2021-02" db="EMBL/GenBank/DDBJ databases">
        <authorList>
            <person name="Nowell W R."/>
        </authorList>
    </citation>
    <scope>NUCLEOTIDE SEQUENCE</scope>
</reference>
<proteinExistence type="predicted"/>
<dbReference type="Pfam" id="PF13385">
    <property type="entry name" value="Laminin_G_3"/>
    <property type="match status" value="2"/>
</dbReference>
<keyword evidence="2" id="KW-1015">Disulfide bond</keyword>
<gene>
    <name evidence="4" type="ORF">BJG266_LOCUS48240</name>
    <name evidence="5" type="ORF">QVE165_LOCUS65299</name>
</gene>
<keyword evidence="6" id="KW-1185">Reference proteome</keyword>
<dbReference type="Proteomes" id="UP000663832">
    <property type="component" value="Unassembled WGS sequence"/>
</dbReference>
<dbReference type="EMBL" id="CAJNOI010006234">
    <property type="protein sequence ID" value="CAF1576294.1"/>
    <property type="molecule type" value="Genomic_DNA"/>
</dbReference>
<dbReference type="Proteomes" id="UP000663877">
    <property type="component" value="Unassembled WGS sequence"/>
</dbReference>
<dbReference type="SMART" id="SM00560">
    <property type="entry name" value="LamGL"/>
    <property type="match status" value="1"/>
</dbReference>
<dbReference type="Gene3D" id="2.60.120.200">
    <property type="match status" value="2"/>
</dbReference>
<evidence type="ECO:0000313" key="6">
    <source>
        <dbReference type="Proteomes" id="UP000663832"/>
    </source>
</evidence>
<sequence length="462" mass="49345">MDAAVISFGNKSSPAITQTTTATTTTATTNMFCGSSCVNTTISTSSRLAFYSFDNSTSDATGNYSMSGIASPNYVRGWIGSAINFSYSNTQFLSTSYIPLNSRSFTIDFWFYATDVSSTLDFSFGGEMQSSSTSKCLFINIRNKVLYFGFFSADTAGTTNISINQWYHAAFVYDNSTKQQSIYLNGILEKSSILNKAFLANNGSFTIGGAYIGGGTTPIVYYSGYIDHFTISSRIKSPCEIYLAATLACYFPFDSISLLIDSGPNFLTATNTGAIATAVAGRVNQALQFSSILSYVTINGISVLSSTNNAFTISMWIKPTSVTGGATLIHASTQPDGKGDCLAMWGLTSTGLMTVNIIDMSNNIVTMTTSSALPLNTWTHIAQVFSSVSGNLLYINGTFVASVSTVTRRPVGPYTILGASPANTSYCKAGSISMGQFSGSIDEYYVFGRELTSIDICHLANP</sequence>
<evidence type="ECO:0000313" key="7">
    <source>
        <dbReference type="Proteomes" id="UP000663877"/>
    </source>
</evidence>
<dbReference type="AlphaFoldDB" id="A0A815YXY6"/>
<accession>A0A815YXY6</accession>
<dbReference type="InterPro" id="IPR042837">
    <property type="entry name" value="PTX3"/>
</dbReference>
<protein>
    <recommendedName>
        <fullName evidence="3">LamG-like jellyroll fold domain-containing protein</fullName>
    </recommendedName>
</protein>
<evidence type="ECO:0000313" key="4">
    <source>
        <dbReference type="EMBL" id="CAF1576294.1"/>
    </source>
</evidence>
<dbReference type="EMBL" id="CAJNOM010006651">
    <property type="protein sequence ID" value="CAF1671498.1"/>
    <property type="molecule type" value="Genomic_DNA"/>
</dbReference>
<dbReference type="OrthoDB" id="10027027at2759"/>
<dbReference type="InterPro" id="IPR013320">
    <property type="entry name" value="ConA-like_dom_sf"/>
</dbReference>
<organism evidence="4 7">
    <name type="scientific">Adineta steineri</name>
    <dbReference type="NCBI Taxonomy" id="433720"/>
    <lineage>
        <taxon>Eukaryota</taxon>
        <taxon>Metazoa</taxon>
        <taxon>Spiralia</taxon>
        <taxon>Gnathifera</taxon>
        <taxon>Rotifera</taxon>
        <taxon>Eurotatoria</taxon>
        <taxon>Bdelloidea</taxon>
        <taxon>Adinetida</taxon>
        <taxon>Adinetidae</taxon>
        <taxon>Adineta</taxon>
    </lineage>
</organism>
<name>A0A815YXY6_9BILA</name>
<evidence type="ECO:0000256" key="1">
    <source>
        <dbReference type="ARBA" id="ARBA00022729"/>
    </source>
</evidence>
<dbReference type="InterPro" id="IPR006558">
    <property type="entry name" value="LamG-like"/>
</dbReference>